<evidence type="ECO:0000256" key="1">
    <source>
        <dbReference type="SAM" id="MobiDB-lite"/>
    </source>
</evidence>
<comment type="caution">
    <text evidence="2">The sequence shown here is derived from an EMBL/GenBank/DDBJ whole genome shotgun (WGS) entry which is preliminary data.</text>
</comment>
<gene>
    <name evidence="2" type="ORF">M9458_025194</name>
</gene>
<name>A0ABD0Q0P0_CIRMR</name>
<dbReference type="EMBL" id="JAMKFB020000012">
    <property type="protein sequence ID" value="KAL0179752.1"/>
    <property type="molecule type" value="Genomic_DNA"/>
</dbReference>
<dbReference type="AlphaFoldDB" id="A0ABD0Q0P0"/>
<proteinExistence type="predicted"/>
<accession>A0ABD0Q0P0</accession>
<evidence type="ECO:0000313" key="3">
    <source>
        <dbReference type="Proteomes" id="UP001529510"/>
    </source>
</evidence>
<feature type="region of interest" description="Disordered" evidence="1">
    <location>
        <begin position="180"/>
        <end position="209"/>
    </location>
</feature>
<feature type="compositionally biased region" description="Pro residues" evidence="1">
    <location>
        <begin position="245"/>
        <end position="261"/>
    </location>
</feature>
<evidence type="ECO:0000313" key="2">
    <source>
        <dbReference type="EMBL" id="KAL0179752.1"/>
    </source>
</evidence>
<feature type="compositionally biased region" description="Pro residues" evidence="1">
    <location>
        <begin position="199"/>
        <end position="208"/>
    </location>
</feature>
<sequence>MTDEDKLWGLQQAGRRLELYVEEFLELANQLSWHDAALGACFQLGLDHETIRCDFPVCDYPLIELINLVLYLNGSNFEEIKEDSKSRCPAPSETRHVVPAHLPHQGSDRLPSPKYPGSILSTALILSPELATSPESLAKMASLPESPAKMAASPMAKMEVMDIMDKVLPLEFTAPILSPSSPLVPSSPPESPTSLLVPSNPPVPVVPERPPDELSALPWLPELSPTPWSPKLPDPPWLPELSDPPWHPELPDPPWLPELSPPAWSPELPDPLWLPKLSPLPWPPSSLTRHGFPNSP</sequence>
<keyword evidence="3" id="KW-1185">Reference proteome</keyword>
<protein>
    <submittedName>
        <fullName evidence="2">Uncharacterized protein</fullName>
    </submittedName>
</protein>
<dbReference type="Proteomes" id="UP001529510">
    <property type="component" value="Unassembled WGS sequence"/>
</dbReference>
<feature type="region of interest" description="Disordered" evidence="1">
    <location>
        <begin position="84"/>
        <end position="112"/>
    </location>
</feature>
<organism evidence="2 3">
    <name type="scientific">Cirrhinus mrigala</name>
    <name type="common">Mrigala</name>
    <dbReference type="NCBI Taxonomy" id="683832"/>
    <lineage>
        <taxon>Eukaryota</taxon>
        <taxon>Metazoa</taxon>
        <taxon>Chordata</taxon>
        <taxon>Craniata</taxon>
        <taxon>Vertebrata</taxon>
        <taxon>Euteleostomi</taxon>
        <taxon>Actinopterygii</taxon>
        <taxon>Neopterygii</taxon>
        <taxon>Teleostei</taxon>
        <taxon>Ostariophysi</taxon>
        <taxon>Cypriniformes</taxon>
        <taxon>Cyprinidae</taxon>
        <taxon>Labeoninae</taxon>
        <taxon>Labeonini</taxon>
        <taxon>Cirrhinus</taxon>
    </lineage>
</organism>
<reference evidence="2 3" key="1">
    <citation type="submission" date="2024-05" db="EMBL/GenBank/DDBJ databases">
        <title>Genome sequencing and assembly of Indian major carp, Cirrhinus mrigala (Hamilton, 1822).</title>
        <authorList>
            <person name="Mohindra V."/>
            <person name="Chowdhury L.M."/>
            <person name="Lal K."/>
            <person name="Jena J.K."/>
        </authorList>
    </citation>
    <scope>NUCLEOTIDE SEQUENCE [LARGE SCALE GENOMIC DNA]</scope>
    <source>
        <strain evidence="2">CM1030</strain>
        <tissue evidence="2">Blood</tissue>
    </source>
</reference>
<feature type="region of interest" description="Disordered" evidence="1">
    <location>
        <begin position="230"/>
        <end position="261"/>
    </location>
</feature>